<dbReference type="Proteomes" id="UP001264335">
    <property type="component" value="Unassembled WGS sequence"/>
</dbReference>
<evidence type="ECO:0000313" key="1">
    <source>
        <dbReference type="EMBL" id="MDT2516819.1"/>
    </source>
</evidence>
<evidence type="ECO:0008006" key="3">
    <source>
        <dbReference type="Google" id="ProtNLM"/>
    </source>
</evidence>
<accession>A0ABD5FEH0</accession>
<protein>
    <recommendedName>
        <fullName evidence="3">STAS domain-containing protein</fullName>
    </recommendedName>
</protein>
<dbReference type="InterPro" id="IPR036890">
    <property type="entry name" value="HATPase_C_sf"/>
</dbReference>
<dbReference type="AlphaFoldDB" id="A0ABD5FEH0"/>
<name>A0ABD5FEH0_ENTAV</name>
<reference evidence="1 2" key="1">
    <citation type="submission" date="2023-03" db="EMBL/GenBank/DDBJ databases">
        <authorList>
            <person name="Shen W."/>
            <person name="Cai J."/>
        </authorList>
    </citation>
    <scope>NUCLEOTIDE SEQUENCE [LARGE SCALE GENOMIC DNA]</scope>
    <source>
        <strain evidence="1 2">Y2</strain>
    </source>
</reference>
<dbReference type="EMBL" id="JARPWY010000108">
    <property type="protein sequence ID" value="MDT2516819.1"/>
    <property type="molecule type" value="Genomic_DNA"/>
</dbReference>
<proteinExistence type="predicted"/>
<sequence length="306" mass="34881">MVVLSENDTTVLKMPKNIYLNFPCINKILNIIDTKEKGKNNVAFDFSNTGWIDAEATPFLGVLVQKFQDENLKVYVKLPENQNVVRILEKNGFLSTYGLSNKQLADVHGTTIPYSVLDSREDDEIDEFLENRVFRLIHKHIEEDEIEIIRNAVNEVSHNVKDHSTQSSLYFCGQFYPSKKYIALTLTDNGITIPKKIRHKFSSKLLQSDFDIIEWATGHGNSTKNVASSGLGLFDIKSNIEGIGEFTILSNYGYWEQKSDGSKNHHSLSTPYPGTLICLKFLTYDHENRVSHLESDIINEIENLLF</sequence>
<dbReference type="RefSeq" id="WP_311924288.1">
    <property type="nucleotide sequence ID" value="NZ_JARPWV010000075.1"/>
</dbReference>
<comment type="caution">
    <text evidence="1">The sequence shown here is derived from an EMBL/GenBank/DDBJ whole genome shotgun (WGS) entry which is preliminary data.</text>
</comment>
<evidence type="ECO:0000313" key="2">
    <source>
        <dbReference type="Proteomes" id="UP001264335"/>
    </source>
</evidence>
<dbReference type="SUPFAM" id="SSF55874">
    <property type="entry name" value="ATPase domain of HSP90 chaperone/DNA topoisomerase II/histidine kinase"/>
    <property type="match status" value="1"/>
</dbReference>
<gene>
    <name evidence="1" type="ORF">P7D79_21590</name>
</gene>
<organism evidence="1 2">
    <name type="scientific">Enterococcus avium</name>
    <name type="common">Streptococcus avium</name>
    <dbReference type="NCBI Taxonomy" id="33945"/>
    <lineage>
        <taxon>Bacteria</taxon>
        <taxon>Bacillati</taxon>
        <taxon>Bacillota</taxon>
        <taxon>Bacilli</taxon>
        <taxon>Lactobacillales</taxon>
        <taxon>Enterococcaceae</taxon>
        <taxon>Enterococcus</taxon>
    </lineage>
</organism>